<dbReference type="CDD" id="cd06450">
    <property type="entry name" value="DOPA_deC_like"/>
    <property type="match status" value="1"/>
</dbReference>
<dbReference type="InterPro" id="IPR015422">
    <property type="entry name" value="PyrdxlP-dep_Trfase_small"/>
</dbReference>
<dbReference type="AlphaFoldDB" id="A0AAE4C5Z8"/>
<comment type="cofactor">
    <cofactor evidence="1 6 7">
        <name>pyridoxal 5'-phosphate</name>
        <dbReference type="ChEBI" id="CHEBI:597326"/>
    </cofactor>
</comment>
<dbReference type="EMBL" id="JAVDUI010000001">
    <property type="protein sequence ID" value="MDR6892028.1"/>
    <property type="molecule type" value="Genomic_DNA"/>
</dbReference>
<evidence type="ECO:0000313" key="8">
    <source>
        <dbReference type="EMBL" id="MDR6892028.1"/>
    </source>
</evidence>
<keyword evidence="5 7" id="KW-0456">Lyase</keyword>
<dbReference type="PANTHER" id="PTHR45677:SF8">
    <property type="entry name" value="CYSTEINE SULFINIC ACID DECARBOXYLASE"/>
    <property type="match status" value="1"/>
</dbReference>
<dbReference type="GO" id="GO:0019752">
    <property type="term" value="P:carboxylic acid metabolic process"/>
    <property type="evidence" value="ECO:0007669"/>
    <property type="project" value="InterPro"/>
</dbReference>
<dbReference type="PANTHER" id="PTHR45677">
    <property type="entry name" value="GLUTAMATE DECARBOXYLASE-RELATED"/>
    <property type="match status" value="1"/>
</dbReference>
<dbReference type="GO" id="GO:0033983">
    <property type="term" value="F:diaminobutyrate decarboxylase activity"/>
    <property type="evidence" value="ECO:0007669"/>
    <property type="project" value="UniProtKB-EC"/>
</dbReference>
<proteinExistence type="inferred from homology"/>
<dbReference type="Pfam" id="PF00282">
    <property type="entry name" value="Pyridoxal_deC"/>
    <property type="match status" value="1"/>
</dbReference>
<dbReference type="InterPro" id="IPR015421">
    <property type="entry name" value="PyrdxlP-dep_Trfase_major"/>
</dbReference>
<dbReference type="RefSeq" id="WP_309850470.1">
    <property type="nucleotide sequence ID" value="NZ_BAAAIU010000001.1"/>
</dbReference>
<dbReference type="Proteomes" id="UP001247307">
    <property type="component" value="Unassembled WGS sequence"/>
</dbReference>
<evidence type="ECO:0000256" key="4">
    <source>
        <dbReference type="ARBA" id="ARBA00022898"/>
    </source>
</evidence>
<keyword evidence="3" id="KW-0210">Decarboxylase</keyword>
<evidence type="ECO:0000256" key="5">
    <source>
        <dbReference type="ARBA" id="ARBA00023239"/>
    </source>
</evidence>
<dbReference type="InterPro" id="IPR015424">
    <property type="entry name" value="PyrdxlP-dep_Trfase"/>
</dbReference>
<evidence type="ECO:0000313" key="9">
    <source>
        <dbReference type="Proteomes" id="UP001247307"/>
    </source>
</evidence>
<gene>
    <name evidence="8" type="ORF">J2S35_000968</name>
</gene>
<dbReference type="GO" id="GO:0004058">
    <property type="term" value="F:aromatic-L-amino-acid decarboxylase activity"/>
    <property type="evidence" value="ECO:0007669"/>
    <property type="project" value="UniProtKB-ARBA"/>
</dbReference>
<protein>
    <submittedName>
        <fullName evidence="8">L-2,4-diaminobutyrate decarboxylase</fullName>
        <ecNumber evidence="8">4.1.1.86</ecNumber>
    </submittedName>
</protein>
<accession>A0AAE4C5Z8</accession>
<evidence type="ECO:0000256" key="1">
    <source>
        <dbReference type="ARBA" id="ARBA00001933"/>
    </source>
</evidence>
<sequence>MNTLAALTDPGEAPSPLGQLLNEENTTRYLQSVGLAHGVVADAVRSADRPSTGARPEEVAALVDAVDLDRPVDLRTSLAELERIYLKDAVWFHHPGYAMHLNCPVALPALAAEAVIAGVNTSMDTWDQSGGATMIERRLIRWTAGLIGWESGADGVFTSGGTQSNLQAMLLARGRALAAQARLDPDAAALPMPERLLGLRIYTSADSHFSIANAADLLGLGRAAVVAIPTGEDRRLDPAALEARLRADRRRGLRPMAVVATAGTTDFGAIDPLPRMARAAREHGAWFHVDAAYGGGLLASSRLAPLLEGIEGADSVTLDFHKTWFQPVACSAIVVRRAADLDLIRHHSDYLNPASVSDAESPNQVHKSLQTTRRFDALKLWTTLRVLGREGIGELVEGVVDLAREAERVLTERGDMALRAPVQLSTLVFQYRPEGIDADEAGRLVAETRRRVLARGEANVASTTVDGVPHLKLTLLNPAMTQGGVSRILDLVADAGRAALSARRADVRDAGAHNPADHLITTEA</sequence>
<dbReference type="Gene3D" id="3.90.1150.10">
    <property type="entry name" value="Aspartate Aminotransferase, domain 1"/>
    <property type="match status" value="1"/>
</dbReference>
<evidence type="ECO:0000256" key="2">
    <source>
        <dbReference type="ARBA" id="ARBA00009533"/>
    </source>
</evidence>
<dbReference type="GO" id="GO:0030170">
    <property type="term" value="F:pyridoxal phosphate binding"/>
    <property type="evidence" value="ECO:0007669"/>
    <property type="project" value="InterPro"/>
</dbReference>
<comment type="caution">
    <text evidence="8">The sequence shown here is derived from an EMBL/GenBank/DDBJ whole genome shotgun (WGS) entry which is preliminary data.</text>
</comment>
<evidence type="ECO:0000256" key="7">
    <source>
        <dbReference type="RuleBase" id="RU000382"/>
    </source>
</evidence>
<dbReference type="EC" id="4.1.1.86" evidence="8"/>
<evidence type="ECO:0000256" key="3">
    <source>
        <dbReference type="ARBA" id="ARBA00022793"/>
    </source>
</evidence>
<keyword evidence="9" id="KW-1185">Reference proteome</keyword>
<name>A0AAE4C5Z8_9MICC</name>
<reference evidence="8" key="1">
    <citation type="submission" date="2023-07" db="EMBL/GenBank/DDBJ databases">
        <title>Sequencing the genomes of 1000 actinobacteria strains.</title>
        <authorList>
            <person name="Klenk H.-P."/>
        </authorList>
    </citation>
    <scope>NUCLEOTIDE SEQUENCE</scope>
    <source>
        <strain evidence="8">DSM 13988</strain>
    </source>
</reference>
<dbReference type="GO" id="GO:0005737">
    <property type="term" value="C:cytoplasm"/>
    <property type="evidence" value="ECO:0007669"/>
    <property type="project" value="TreeGrafter"/>
</dbReference>
<comment type="similarity">
    <text evidence="2 7">Belongs to the group II decarboxylase family.</text>
</comment>
<evidence type="ECO:0000256" key="6">
    <source>
        <dbReference type="PIRSR" id="PIRSR602129-50"/>
    </source>
</evidence>
<organism evidence="8 9">
    <name type="scientific">Falsarthrobacter nasiphocae</name>
    <dbReference type="NCBI Taxonomy" id="189863"/>
    <lineage>
        <taxon>Bacteria</taxon>
        <taxon>Bacillati</taxon>
        <taxon>Actinomycetota</taxon>
        <taxon>Actinomycetes</taxon>
        <taxon>Micrococcales</taxon>
        <taxon>Micrococcaceae</taxon>
        <taxon>Falsarthrobacter</taxon>
    </lineage>
</organism>
<dbReference type="Gene3D" id="3.40.640.10">
    <property type="entry name" value="Type I PLP-dependent aspartate aminotransferase-like (Major domain)"/>
    <property type="match status" value="1"/>
</dbReference>
<feature type="modified residue" description="N6-(pyridoxal phosphate)lysine" evidence="6">
    <location>
        <position position="322"/>
    </location>
</feature>
<dbReference type="SUPFAM" id="SSF53383">
    <property type="entry name" value="PLP-dependent transferases"/>
    <property type="match status" value="1"/>
</dbReference>
<keyword evidence="4 6" id="KW-0663">Pyridoxal phosphate</keyword>
<dbReference type="InterPro" id="IPR002129">
    <property type="entry name" value="PyrdxlP-dep_de-COase"/>
</dbReference>